<dbReference type="Pfam" id="PF13806">
    <property type="entry name" value="Rieske_2"/>
    <property type="match status" value="1"/>
</dbReference>
<dbReference type="OrthoDB" id="3213360at2"/>
<name>A0A4R1HUR0_PSEEN</name>
<keyword evidence="5" id="KW-0411">Iron-sulfur</keyword>
<dbReference type="GO" id="GO:0016705">
    <property type="term" value="F:oxidoreductase activity, acting on paired donors, with incorporation or reduction of molecular oxygen"/>
    <property type="evidence" value="ECO:0007669"/>
    <property type="project" value="UniProtKB-ARBA"/>
</dbReference>
<evidence type="ECO:0000256" key="3">
    <source>
        <dbReference type="ARBA" id="ARBA00023002"/>
    </source>
</evidence>
<protein>
    <submittedName>
        <fullName evidence="9">Nitrite reductase (NADH) small subunit</fullName>
    </submittedName>
</protein>
<gene>
    <name evidence="9" type="ORF">EV378_2294</name>
</gene>
<dbReference type="PROSITE" id="PS51296">
    <property type="entry name" value="RIESKE"/>
    <property type="match status" value="1"/>
</dbReference>
<evidence type="ECO:0000313" key="9">
    <source>
        <dbReference type="EMBL" id="TCK26457.1"/>
    </source>
</evidence>
<keyword evidence="2" id="KW-0479">Metal-binding</keyword>
<dbReference type="GO" id="GO:0008942">
    <property type="term" value="F:nitrite reductase [NAD(P)H] activity"/>
    <property type="evidence" value="ECO:0007669"/>
    <property type="project" value="InterPro"/>
</dbReference>
<dbReference type="GO" id="GO:0042128">
    <property type="term" value="P:nitrate assimilation"/>
    <property type="evidence" value="ECO:0007669"/>
    <property type="project" value="UniProtKB-KW"/>
</dbReference>
<evidence type="ECO:0000256" key="6">
    <source>
        <dbReference type="ARBA" id="ARBA00023063"/>
    </source>
</evidence>
<dbReference type="PANTHER" id="PTHR40562">
    <property type="match status" value="1"/>
</dbReference>
<keyword evidence="6" id="KW-0534">Nitrate assimilation</keyword>
<evidence type="ECO:0000256" key="7">
    <source>
        <dbReference type="SAM" id="MobiDB-lite"/>
    </source>
</evidence>
<evidence type="ECO:0000256" key="1">
    <source>
        <dbReference type="ARBA" id="ARBA00022714"/>
    </source>
</evidence>
<keyword evidence="1" id="KW-0001">2Fe-2S</keyword>
<dbReference type="SUPFAM" id="SSF50022">
    <property type="entry name" value="ISP domain"/>
    <property type="match status" value="1"/>
</dbReference>
<dbReference type="GO" id="GO:0046872">
    <property type="term" value="F:metal ion binding"/>
    <property type="evidence" value="ECO:0007669"/>
    <property type="project" value="UniProtKB-KW"/>
</dbReference>
<feature type="compositionally biased region" description="Polar residues" evidence="7">
    <location>
        <begin position="1"/>
        <end position="11"/>
    </location>
</feature>
<feature type="compositionally biased region" description="Basic and acidic residues" evidence="7">
    <location>
        <begin position="22"/>
        <end position="37"/>
    </location>
</feature>
<evidence type="ECO:0000259" key="8">
    <source>
        <dbReference type="PROSITE" id="PS51296"/>
    </source>
</evidence>
<dbReference type="AlphaFoldDB" id="A0A4R1HUR0"/>
<dbReference type="InterPro" id="IPR017941">
    <property type="entry name" value="Rieske_2Fe-2S"/>
</dbReference>
<dbReference type="GO" id="GO:0051537">
    <property type="term" value="F:2 iron, 2 sulfur cluster binding"/>
    <property type="evidence" value="ECO:0007669"/>
    <property type="project" value="UniProtKB-KW"/>
</dbReference>
<dbReference type="InterPro" id="IPR036922">
    <property type="entry name" value="Rieske_2Fe-2S_sf"/>
</dbReference>
<keyword evidence="4" id="KW-0408">Iron</keyword>
<feature type="domain" description="Rieske" evidence="8">
    <location>
        <begin position="44"/>
        <end position="144"/>
    </location>
</feature>
<dbReference type="CDD" id="cd03529">
    <property type="entry name" value="Rieske_NirD"/>
    <property type="match status" value="1"/>
</dbReference>
<evidence type="ECO:0000256" key="5">
    <source>
        <dbReference type="ARBA" id="ARBA00023014"/>
    </source>
</evidence>
<dbReference type="PROSITE" id="PS51300">
    <property type="entry name" value="NIRD"/>
    <property type="match status" value="1"/>
</dbReference>
<evidence type="ECO:0000313" key="10">
    <source>
        <dbReference type="Proteomes" id="UP000295560"/>
    </source>
</evidence>
<accession>A0A4R1HUR0</accession>
<dbReference type="NCBIfam" id="TIGR02378">
    <property type="entry name" value="nirD_assim_sml"/>
    <property type="match status" value="1"/>
</dbReference>
<keyword evidence="3" id="KW-0560">Oxidoreductase</keyword>
<dbReference type="Gene3D" id="2.102.10.10">
    <property type="entry name" value="Rieske [2Fe-2S] iron-sulphur domain"/>
    <property type="match status" value="1"/>
</dbReference>
<proteinExistence type="predicted"/>
<reference evidence="9 10" key="1">
    <citation type="submission" date="2019-03" db="EMBL/GenBank/DDBJ databases">
        <title>Sequencing the genomes of 1000 actinobacteria strains.</title>
        <authorList>
            <person name="Klenk H.-P."/>
        </authorList>
    </citation>
    <scope>NUCLEOTIDE SEQUENCE [LARGE SCALE GENOMIC DNA]</scope>
    <source>
        <strain evidence="9 10">DSM 44969</strain>
    </source>
</reference>
<dbReference type="InterPro" id="IPR017881">
    <property type="entry name" value="NirD"/>
</dbReference>
<evidence type="ECO:0000256" key="4">
    <source>
        <dbReference type="ARBA" id="ARBA00023004"/>
    </source>
</evidence>
<comment type="caution">
    <text evidence="9">The sequence shown here is derived from an EMBL/GenBank/DDBJ whole genome shotgun (WGS) entry which is preliminary data.</text>
</comment>
<keyword evidence="10" id="KW-1185">Reference proteome</keyword>
<feature type="region of interest" description="Disordered" evidence="7">
    <location>
        <begin position="1"/>
        <end position="37"/>
    </location>
</feature>
<dbReference type="PANTHER" id="PTHR40562:SF1">
    <property type="entry name" value="NITRITE REDUCTASE (NADH) SMALL SUBUNIT"/>
    <property type="match status" value="1"/>
</dbReference>
<dbReference type="InterPro" id="IPR012748">
    <property type="entry name" value="Rieske-like_NirD"/>
</dbReference>
<organism evidence="9 10">
    <name type="scientific">Pseudonocardia endophytica</name>
    <dbReference type="NCBI Taxonomy" id="401976"/>
    <lineage>
        <taxon>Bacteria</taxon>
        <taxon>Bacillati</taxon>
        <taxon>Actinomycetota</taxon>
        <taxon>Actinomycetes</taxon>
        <taxon>Pseudonocardiales</taxon>
        <taxon>Pseudonocardiaceae</taxon>
        <taxon>Pseudonocardia</taxon>
    </lineage>
</organism>
<dbReference type="RefSeq" id="WP_132423740.1">
    <property type="nucleotide sequence ID" value="NZ_SMFZ01000001.1"/>
</dbReference>
<dbReference type="GO" id="GO:0004497">
    <property type="term" value="F:monooxygenase activity"/>
    <property type="evidence" value="ECO:0007669"/>
    <property type="project" value="UniProtKB-ARBA"/>
</dbReference>
<sequence length="147" mass="15251">MTADPSTTTSRVADPATTADLPEARASQENRPPAREGVEPGAWLRVCALDRLQPGRGVAALVGGVQVAVFRTGDEALYAVGNIDPFTGAAVISRGIVGDRGGVPTVASPVHKQAFGLADGRCLDDPAVALAVYQPRSYDGDVWIGLR</sequence>
<dbReference type="Proteomes" id="UP000295560">
    <property type="component" value="Unassembled WGS sequence"/>
</dbReference>
<dbReference type="EMBL" id="SMFZ01000001">
    <property type="protein sequence ID" value="TCK26457.1"/>
    <property type="molecule type" value="Genomic_DNA"/>
</dbReference>
<evidence type="ECO:0000256" key="2">
    <source>
        <dbReference type="ARBA" id="ARBA00022723"/>
    </source>
</evidence>